<evidence type="ECO:0000256" key="2">
    <source>
        <dbReference type="SAM" id="Phobius"/>
    </source>
</evidence>
<evidence type="ECO:0000313" key="3">
    <source>
        <dbReference type="EMBL" id="NYI78400.1"/>
    </source>
</evidence>
<dbReference type="AlphaFoldDB" id="A0A7Z0DMJ5"/>
<keyword evidence="2" id="KW-0472">Membrane</keyword>
<protein>
    <recommendedName>
        <fullName evidence="5">Alkaline shock response membrane anchor protein AmaP</fullName>
    </recommendedName>
</protein>
<keyword evidence="4" id="KW-1185">Reference proteome</keyword>
<feature type="region of interest" description="Disordered" evidence="1">
    <location>
        <begin position="1"/>
        <end position="25"/>
    </location>
</feature>
<keyword evidence="2" id="KW-1133">Transmembrane helix</keyword>
<comment type="caution">
    <text evidence="3">The sequence shown here is derived from an EMBL/GenBank/DDBJ whole genome shotgun (WGS) entry which is preliminary data.</text>
</comment>
<gene>
    <name evidence="3" type="ORF">BJ988_003048</name>
</gene>
<sequence length="201" mass="20907">MSTQTVEQDEQVAPSSRPPAPRTQPRRAPVVVLAATVLALVLIGIAVIAVRDLLVSQGWATGSPIAPVLVDGSDGLRASVGLAIVGGVVVLAGLVLIWLGLRPGRRTHLRVTGDADLWLAPGAVAALAQETADRLPGVVSADSSRSTRRRTVVDIVVAARNTPDGPQEAAEVAEHVRAVLDEEVGWLTGASIKVRATEVPR</sequence>
<dbReference type="RefSeq" id="WP_179658731.1">
    <property type="nucleotide sequence ID" value="NZ_JACBZR010000001.1"/>
</dbReference>
<reference evidence="3 4" key="1">
    <citation type="submission" date="2020-07" db="EMBL/GenBank/DDBJ databases">
        <title>Sequencing the genomes of 1000 actinobacteria strains.</title>
        <authorList>
            <person name="Klenk H.-P."/>
        </authorList>
    </citation>
    <scope>NUCLEOTIDE SEQUENCE [LARGE SCALE GENOMIC DNA]</scope>
    <source>
        <strain evidence="3 4">DSM 26487</strain>
    </source>
</reference>
<dbReference type="EMBL" id="JACBZR010000001">
    <property type="protein sequence ID" value="NYI78400.1"/>
    <property type="molecule type" value="Genomic_DNA"/>
</dbReference>
<evidence type="ECO:0008006" key="5">
    <source>
        <dbReference type="Google" id="ProtNLM"/>
    </source>
</evidence>
<proteinExistence type="predicted"/>
<organism evidence="3 4">
    <name type="scientific">Nocardioides panzhihuensis</name>
    <dbReference type="NCBI Taxonomy" id="860243"/>
    <lineage>
        <taxon>Bacteria</taxon>
        <taxon>Bacillati</taxon>
        <taxon>Actinomycetota</taxon>
        <taxon>Actinomycetes</taxon>
        <taxon>Propionibacteriales</taxon>
        <taxon>Nocardioidaceae</taxon>
        <taxon>Nocardioides</taxon>
    </lineage>
</organism>
<evidence type="ECO:0000256" key="1">
    <source>
        <dbReference type="SAM" id="MobiDB-lite"/>
    </source>
</evidence>
<evidence type="ECO:0000313" key="4">
    <source>
        <dbReference type="Proteomes" id="UP000564496"/>
    </source>
</evidence>
<keyword evidence="2" id="KW-0812">Transmembrane</keyword>
<name>A0A7Z0DMJ5_9ACTN</name>
<feature type="transmembrane region" description="Helical" evidence="2">
    <location>
        <begin position="30"/>
        <end position="50"/>
    </location>
</feature>
<feature type="transmembrane region" description="Helical" evidence="2">
    <location>
        <begin position="78"/>
        <end position="101"/>
    </location>
</feature>
<dbReference type="Proteomes" id="UP000564496">
    <property type="component" value="Unassembled WGS sequence"/>
</dbReference>
<accession>A0A7Z0DMJ5</accession>